<sequence>MIPNFEPGDDVKVILVFGDGFIAKNTTLFLLYGELKEEREGLTLEDQKALLSIDENVKCFKSKRKRTDDVDDEEEAYLRRAKRAKTRE</sequence>
<organism evidence="1 2">
    <name type="scientific">Bauhinia variegata</name>
    <name type="common">Purple orchid tree</name>
    <name type="synonym">Phanera variegata</name>
    <dbReference type="NCBI Taxonomy" id="167791"/>
    <lineage>
        <taxon>Eukaryota</taxon>
        <taxon>Viridiplantae</taxon>
        <taxon>Streptophyta</taxon>
        <taxon>Embryophyta</taxon>
        <taxon>Tracheophyta</taxon>
        <taxon>Spermatophyta</taxon>
        <taxon>Magnoliopsida</taxon>
        <taxon>eudicotyledons</taxon>
        <taxon>Gunneridae</taxon>
        <taxon>Pentapetalae</taxon>
        <taxon>rosids</taxon>
        <taxon>fabids</taxon>
        <taxon>Fabales</taxon>
        <taxon>Fabaceae</taxon>
        <taxon>Cercidoideae</taxon>
        <taxon>Cercideae</taxon>
        <taxon>Bauhiniinae</taxon>
        <taxon>Bauhinia</taxon>
    </lineage>
</organism>
<dbReference type="Proteomes" id="UP000828941">
    <property type="component" value="Chromosome 1"/>
</dbReference>
<reference evidence="1 2" key="1">
    <citation type="journal article" date="2022" name="DNA Res.">
        <title>Chromosomal-level genome assembly of the orchid tree Bauhinia variegata (Leguminosae; Cercidoideae) supports the allotetraploid origin hypothesis of Bauhinia.</title>
        <authorList>
            <person name="Zhong Y."/>
            <person name="Chen Y."/>
            <person name="Zheng D."/>
            <person name="Pang J."/>
            <person name="Liu Y."/>
            <person name="Luo S."/>
            <person name="Meng S."/>
            <person name="Qian L."/>
            <person name="Wei D."/>
            <person name="Dai S."/>
            <person name="Zhou R."/>
        </authorList>
    </citation>
    <scope>NUCLEOTIDE SEQUENCE [LARGE SCALE GENOMIC DNA]</scope>
    <source>
        <strain evidence="1">BV-YZ2020</strain>
    </source>
</reference>
<protein>
    <submittedName>
        <fullName evidence="1">Uncharacterized protein</fullName>
    </submittedName>
</protein>
<comment type="caution">
    <text evidence="1">The sequence shown here is derived from an EMBL/GenBank/DDBJ whole genome shotgun (WGS) entry which is preliminary data.</text>
</comment>
<evidence type="ECO:0000313" key="1">
    <source>
        <dbReference type="EMBL" id="KAI4356187.1"/>
    </source>
</evidence>
<keyword evidence="2" id="KW-1185">Reference proteome</keyword>
<gene>
    <name evidence="1" type="ORF">L6164_000229</name>
</gene>
<proteinExistence type="predicted"/>
<accession>A0ACB9Q5A5</accession>
<dbReference type="EMBL" id="CM039426">
    <property type="protein sequence ID" value="KAI4356187.1"/>
    <property type="molecule type" value="Genomic_DNA"/>
</dbReference>
<evidence type="ECO:0000313" key="2">
    <source>
        <dbReference type="Proteomes" id="UP000828941"/>
    </source>
</evidence>
<name>A0ACB9Q5A5_BAUVA</name>